<feature type="region of interest" description="Disordered" evidence="1">
    <location>
        <begin position="139"/>
        <end position="163"/>
    </location>
</feature>
<proteinExistence type="predicted"/>
<sequence length="321" mass="36352">MRSRPAGERAAQIAGYYTKGQLRNLFRHITSYDAGRQIHERQLAVYNGKRLGELFATMTLQNRRASEFRLADILEQQDEDAIAKHSAGRSDYLLHTGVPTNPAYKIVKDDGSFSKKPKPTKVQALVKTRERTAVAPISKGKMSAEEKLEKRQELRSGEGARDLEKGDKPCDICTVVLTHDILTARMPGAVAKEGYRIVWHNASLDAIKPRHLGFDYANNAGWLCHGCNLLKSRRPLAWAKEQIQQVALALMIVDQDGFMATPPPPRRTPLSEKELKAIRGQADVIIHHMETAIELEPWKRGDIDRQWVEEELAKREDVYLR</sequence>
<reference evidence="2 3" key="1">
    <citation type="journal article" date="2018" name="Mol. Biol. Evol.">
        <title>Broad Genomic Sampling Reveals a Smut Pathogenic Ancestry of the Fungal Clade Ustilaginomycotina.</title>
        <authorList>
            <person name="Kijpornyongpan T."/>
            <person name="Mondo S.J."/>
            <person name="Barry K."/>
            <person name="Sandor L."/>
            <person name="Lee J."/>
            <person name="Lipzen A."/>
            <person name="Pangilinan J."/>
            <person name="LaButti K."/>
            <person name="Hainaut M."/>
            <person name="Henrissat B."/>
            <person name="Grigoriev I.V."/>
            <person name="Spatafora J.W."/>
            <person name="Aime M.C."/>
        </authorList>
    </citation>
    <scope>NUCLEOTIDE SEQUENCE [LARGE SCALE GENOMIC DNA]</scope>
    <source>
        <strain evidence="2 3">MCA 5214</strain>
    </source>
</reference>
<dbReference type="EMBL" id="KZ819666">
    <property type="protein sequence ID" value="PWN28000.1"/>
    <property type="molecule type" value="Genomic_DNA"/>
</dbReference>
<feature type="compositionally biased region" description="Basic and acidic residues" evidence="1">
    <location>
        <begin position="142"/>
        <end position="163"/>
    </location>
</feature>
<name>A0A316URQ5_9BASI</name>
<dbReference type="Proteomes" id="UP000245884">
    <property type="component" value="Unassembled WGS sequence"/>
</dbReference>
<keyword evidence="3" id="KW-1185">Reference proteome</keyword>
<protein>
    <submittedName>
        <fullName evidence="2">Uncharacterized protein</fullName>
    </submittedName>
</protein>
<gene>
    <name evidence="2" type="ORF">BDZ90DRAFT_159705</name>
</gene>
<evidence type="ECO:0000313" key="2">
    <source>
        <dbReference type="EMBL" id="PWN28000.1"/>
    </source>
</evidence>
<evidence type="ECO:0000256" key="1">
    <source>
        <dbReference type="SAM" id="MobiDB-lite"/>
    </source>
</evidence>
<evidence type="ECO:0000313" key="3">
    <source>
        <dbReference type="Proteomes" id="UP000245884"/>
    </source>
</evidence>
<dbReference type="GeneID" id="37025426"/>
<dbReference type="RefSeq" id="XP_025362612.1">
    <property type="nucleotide sequence ID" value="XM_025503603.1"/>
</dbReference>
<dbReference type="AlphaFoldDB" id="A0A316URQ5"/>
<accession>A0A316URQ5</accession>
<organism evidence="2 3">
    <name type="scientific">Jaminaea rosea</name>
    <dbReference type="NCBI Taxonomy" id="1569628"/>
    <lineage>
        <taxon>Eukaryota</taxon>
        <taxon>Fungi</taxon>
        <taxon>Dikarya</taxon>
        <taxon>Basidiomycota</taxon>
        <taxon>Ustilaginomycotina</taxon>
        <taxon>Exobasidiomycetes</taxon>
        <taxon>Microstromatales</taxon>
        <taxon>Microstromatales incertae sedis</taxon>
        <taxon>Jaminaea</taxon>
    </lineage>
</organism>